<keyword evidence="3" id="KW-1185">Reference proteome</keyword>
<accession>A0AAD1WJS7</accession>
<evidence type="ECO:0000313" key="3">
    <source>
        <dbReference type="Proteomes" id="UP001295444"/>
    </source>
</evidence>
<reference evidence="2" key="1">
    <citation type="submission" date="2022-03" db="EMBL/GenBank/DDBJ databases">
        <authorList>
            <person name="Alioto T."/>
            <person name="Alioto T."/>
            <person name="Gomez Garrido J."/>
        </authorList>
    </citation>
    <scope>NUCLEOTIDE SEQUENCE</scope>
</reference>
<evidence type="ECO:0000313" key="2">
    <source>
        <dbReference type="EMBL" id="CAH2314468.1"/>
    </source>
</evidence>
<gene>
    <name evidence="2" type="ORF">PECUL_23A046768</name>
</gene>
<feature type="compositionally biased region" description="Polar residues" evidence="1">
    <location>
        <begin position="41"/>
        <end position="54"/>
    </location>
</feature>
<feature type="compositionally biased region" description="Basic residues" evidence="1">
    <location>
        <begin position="62"/>
        <end position="74"/>
    </location>
</feature>
<feature type="region of interest" description="Disordered" evidence="1">
    <location>
        <begin position="41"/>
        <end position="150"/>
    </location>
</feature>
<dbReference type="Proteomes" id="UP001295444">
    <property type="component" value="Chromosome 09"/>
</dbReference>
<organism evidence="2 3">
    <name type="scientific">Pelobates cultripes</name>
    <name type="common">Western spadefoot toad</name>
    <dbReference type="NCBI Taxonomy" id="61616"/>
    <lineage>
        <taxon>Eukaryota</taxon>
        <taxon>Metazoa</taxon>
        <taxon>Chordata</taxon>
        <taxon>Craniata</taxon>
        <taxon>Vertebrata</taxon>
        <taxon>Euteleostomi</taxon>
        <taxon>Amphibia</taxon>
        <taxon>Batrachia</taxon>
        <taxon>Anura</taxon>
        <taxon>Pelobatoidea</taxon>
        <taxon>Pelobatidae</taxon>
        <taxon>Pelobates</taxon>
    </lineage>
</organism>
<sequence>MAAASTPGKLHCKSETEIHSEDVRSIEAAFARFWHKLNKKLQTPQATLQPLTGTSKHDRAHGEKRKVPPHKQTVHKNGVGNEGKRPPTLGTATDPKPAAQAQCLPRPRGNHRRSINHPAGGLPAAGGEDTPAPPEPNKGVSGPKIPPSIKAWGWRGTSTHNYCTDFTCLPTPDNNWPRTGMG</sequence>
<name>A0AAD1WJS7_PELCU</name>
<proteinExistence type="predicted"/>
<protein>
    <submittedName>
        <fullName evidence="2">Uncharacterized protein</fullName>
    </submittedName>
</protein>
<dbReference type="AlphaFoldDB" id="A0AAD1WJS7"/>
<evidence type="ECO:0000256" key="1">
    <source>
        <dbReference type="SAM" id="MobiDB-lite"/>
    </source>
</evidence>
<dbReference type="EMBL" id="OW240920">
    <property type="protein sequence ID" value="CAH2314468.1"/>
    <property type="molecule type" value="Genomic_DNA"/>
</dbReference>